<protein>
    <recommendedName>
        <fullName evidence="4">Oligosaccharide repeat unit polymerase</fullName>
    </recommendedName>
</protein>
<name>A0ABN3Z1B8_THEM3</name>
<keyword evidence="3" id="KW-1185">Reference proteome</keyword>
<keyword evidence="1" id="KW-0812">Transmembrane</keyword>
<feature type="transmembrane region" description="Helical" evidence="1">
    <location>
        <begin position="299"/>
        <end position="321"/>
    </location>
</feature>
<sequence>MIVSKKVYKISGIVKPDRILTYGIVFYTLIYFLSIPILKAYYAISAKSLLFLLSTSMFFLIGIYSRRYLVKIKPNTTFNVNPMKLYWLGLVGAFFGFTLRFYDRFMIRGAEISFSFIENRHILDNTGPSVYGALGSILYGFAYIPLFIVLYAQYSGYELKKFYIILAYVIFTFPIIDNIIVGSRLQVVIAIFIYLMYIIIYGKGKIKKMFITFLSIIFILLISIIIFSIRSDQLGFNLQYSIMNSVYAQFVKPRVEVMSAVKSLPNYLQLLSYGMIHLLQYFVHGIYEFSYLIDHNDGTVITFGTMMFEPVFKLLKIFGFYSNEYNNMFILRSGVYTTFWGPLYIDFGWYSILIMFIMGFLSEHFYLLVSKYNIYYYTPLYVYMSIIIFFMPVVNLLSVGLGVYIITSYIIIVVIGSLLSINLRSQK</sequence>
<proteinExistence type="predicted"/>
<evidence type="ECO:0000313" key="3">
    <source>
        <dbReference type="Proteomes" id="UP000002064"/>
    </source>
</evidence>
<dbReference type="RefSeq" id="WP_004397347.1">
    <property type="nucleotide sequence ID" value="NC_014209.1"/>
</dbReference>
<feature type="transmembrane region" description="Helical" evidence="1">
    <location>
        <begin position="162"/>
        <end position="180"/>
    </location>
</feature>
<feature type="transmembrane region" description="Helical" evidence="1">
    <location>
        <begin position="267"/>
        <end position="287"/>
    </location>
</feature>
<keyword evidence="1" id="KW-0472">Membrane</keyword>
<feature type="transmembrane region" description="Helical" evidence="1">
    <location>
        <begin position="186"/>
        <end position="202"/>
    </location>
</feature>
<feature type="transmembrane region" description="Helical" evidence="1">
    <location>
        <begin position="374"/>
        <end position="395"/>
    </location>
</feature>
<feature type="transmembrane region" description="Helical" evidence="1">
    <location>
        <begin position="130"/>
        <end position="150"/>
    </location>
</feature>
<keyword evidence="1" id="KW-1133">Transmembrane helix</keyword>
<feature type="transmembrane region" description="Helical" evidence="1">
    <location>
        <begin position="209"/>
        <end position="229"/>
    </location>
</feature>
<feature type="transmembrane region" description="Helical" evidence="1">
    <location>
        <begin position="20"/>
        <end position="38"/>
    </location>
</feature>
<dbReference type="EMBL" id="CP002032">
    <property type="protein sequence ID" value="ADH60466.1"/>
    <property type="molecule type" value="Genomic_DNA"/>
</dbReference>
<organism evidence="2 3">
    <name type="scientific">Thermoanaerobacter mathranii subsp. mathranii (strain DSM 11426 / CCUG 53645 / CIP 108742 / A3)</name>
    <dbReference type="NCBI Taxonomy" id="583358"/>
    <lineage>
        <taxon>Bacteria</taxon>
        <taxon>Bacillati</taxon>
        <taxon>Bacillota</taxon>
        <taxon>Clostridia</taxon>
        <taxon>Thermoanaerobacterales</taxon>
        <taxon>Thermoanaerobacteraceae</taxon>
        <taxon>Thermoanaerobacter</taxon>
    </lineage>
</organism>
<feature type="transmembrane region" description="Helical" evidence="1">
    <location>
        <begin position="44"/>
        <end position="64"/>
    </location>
</feature>
<feature type="transmembrane region" description="Helical" evidence="1">
    <location>
        <begin position="341"/>
        <end position="362"/>
    </location>
</feature>
<gene>
    <name evidence="2" type="ordered locus">Tmath_0721</name>
</gene>
<evidence type="ECO:0000313" key="2">
    <source>
        <dbReference type="EMBL" id="ADH60466.1"/>
    </source>
</evidence>
<feature type="transmembrane region" description="Helical" evidence="1">
    <location>
        <begin position="85"/>
        <end position="102"/>
    </location>
</feature>
<evidence type="ECO:0000256" key="1">
    <source>
        <dbReference type="SAM" id="Phobius"/>
    </source>
</evidence>
<accession>A0ABN3Z1B8</accession>
<evidence type="ECO:0008006" key="4">
    <source>
        <dbReference type="Google" id="ProtNLM"/>
    </source>
</evidence>
<dbReference type="Proteomes" id="UP000002064">
    <property type="component" value="Chromosome"/>
</dbReference>
<feature type="transmembrane region" description="Helical" evidence="1">
    <location>
        <begin position="401"/>
        <end position="421"/>
    </location>
</feature>
<reference evidence="2 3" key="1">
    <citation type="submission" date="2010-05" db="EMBL/GenBank/DDBJ databases">
        <title>Complete sequence of Thermoanaerobacter mathranii subsp. mathranii mathranii str. A3.</title>
        <authorList>
            <consortium name="US DOE Joint Genome Institute"/>
            <person name="Lucas S."/>
            <person name="Copeland A."/>
            <person name="Lapidus A."/>
            <person name="Cheng J.-F."/>
            <person name="Bruce D."/>
            <person name="Goodwin L."/>
            <person name="Pitluck S."/>
            <person name="Held B."/>
            <person name="Detter J.C."/>
            <person name="Han C."/>
            <person name="Tapia R."/>
            <person name="Land M."/>
            <person name="Hauser L."/>
            <person name="Kyrpides N."/>
            <person name="Mikhailova N."/>
            <person name="Zhou J."/>
            <person name="Hemme C."/>
            <person name="Woyke T."/>
        </authorList>
    </citation>
    <scope>NUCLEOTIDE SEQUENCE [LARGE SCALE GENOMIC DNA]</scope>
    <source>
        <strain evidence="2 3">A3</strain>
    </source>
</reference>